<dbReference type="CDD" id="cd05233">
    <property type="entry name" value="SDR_c"/>
    <property type="match status" value="1"/>
</dbReference>
<dbReference type="PANTHER" id="PTHR43639">
    <property type="entry name" value="OXIDOREDUCTASE, SHORT-CHAIN DEHYDROGENASE/REDUCTASE FAMILY (AFU_ORTHOLOGUE AFUA_5G02870)"/>
    <property type="match status" value="1"/>
</dbReference>
<sequence length="252" mass="26887">MIDLRNKTVLVTGSSRGIGRAILETCHAAGAGVVLHYGRNAGAADEITSRLGAERCLAVQGELSELADVKRLWQTAVDWTGRVDVLVNNASIRMDLDIEAPDEEWDRAWRKVLDVNLIAPAHLARMAVRHFQQRGGGAMINIASRPAFRGDTATCPHDGAAKGGLVSLTRQIARHYGGDNVKAFVVAPGIIETDQATEFFEASGRAAWLEEIPAGRFGRPSDIAGIVAFLASGLADYATGSTIDVNGASYVH</sequence>
<dbReference type="PRINTS" id="PR00081">
    <property type="entry name" value="GDHRDH"/>
</dbReference>
<gene>
    <name evidence="3" type="ORF">HNR59_003474</name>
</gene>
<dbReference type="GO" id="GO:0016491">
    <property type="term" value="F:oxidoreductase activity"/>
    <property type="evidence" value="ECO:0007669"/>
    <property type="project" value="UniProtKB-KW"/>
</dbReference>
<dbReference type="Gene3D" id="3.40.50.720">
    <property type="entry name" value="NAD(P)-binding Rossmann-like Domain"/>
    <property type="match status" value="1"/>
</dbReference>
<dbReference type="Proteomes" id="UP000533306">
    <property type="component" value="Unassembled WGS sequence"/>
</dbReference>
<dbReference type="PRINTS" id="PR00080">
    <property type="entry name" value="SDRFAMILY"/>
</dbReference>
<dbReference type="InterPro" id="IPR002347">
    <property type="entry name" value="SDR_fam"/>
</dbReference>
<comment type="caution">
    <text evidence="3">The sequence shown here is derived from an EMBL/GenBank/DDBJ whole genome shotgun (WGS) entry which is preliminary data.</text>
</comment>
<evidence type="ECO:0000256" key="2">
    <source>
        <dbReference type="ARBA" id="ARBA00023002"/>
    </source>
</evidence>
<evidence type="ECO:0000313" key="3">
    <source>
        <dbReference type="EMBL" id="MBB6014080.1"/>
    </source>
</evidence>
<organism evidence="3 4">
    <name type="scientific">Aquamicrobium lusatiense</name>
    <dbReference type="NCBI Taxonomy" id="89772"/>
    <lineage>
        <taxon>Bacteria</taxon>
        <taxon>Pseudomonadati</taxon>
        <taxon>Pseudomonadota</taxon>
        <taxon>Alphaproteobacteria</taxon>
        <taxon>Hyphomicrobiales</taxon>
        <taxon>Phyllobacteriaceae</taxon>
        <taxon>Aquamicrobium</taxon>
    </lineage>
</organism>
<dbReference type="InterPro" id="IPR036291">
    <property type="entry name" value="NAD(P)-bd_dom_sf"/>
</dbReference>
<dbReference type="SUPFAM" id="SSF51735">
    <property type="entry name" value="NAD(P)-binding Rossmann-fold domains"/>
    <property type="match status" value="1"/>
</dbReference>
<dbReference type="EMBL" id="JACHEU010000004">
    <property type="protein sequence ID" value="MBB6014080.1"/>
    <property type="molecule type" value="Genomic_DNA"/>
</dbReference>
<dbReference type="Pfam" id="PF13561">
    <property type="entry name" value="adh_short_C2"/>
    <property type="match status" value="1"/>
</dbReference>
<proteinExistence type="inferred from homology"/>
<comment type="similarity">
    <text evidence="1">Belongs to the short-chain dehydrogenases/reductases (SDR) family.</text>
</comment>
<keyword evidence="4" id="KW-1185">Reference proteome</keyword>
<dbReference type="FunFam" id="3.40.50.720:FF:000084">
    <property type="entry name" value="Short-chain dehydrogenase reductase"/>
    <property type="match status" value="1"/>
</dbReference>
<dbReference type="PANTHER" id="PTHR43639:SF1">
    <property type="entry name" value="SHORT-CHAIN DEHYDROGENASE_REDUCTASE FAMILY PROTEIN"/>
    <property type="match status" value="1"/>
</dbReference>
<reference evidence="3 4" key="1">
    <citation type="submission" date="2020-08" db="EMBL/GenBank/DDBJ databases">
        <title>Genomic Encyclopedia of Type Strains, Phase IV (KMG-IV): sequencing the most valuable type-strain genomes for metagenomic binning, comparative biology and taxonomic classification.</title>
        <authorList>
            <person name="Goeker M."/>
        </authorList>
    </citation>
    <scope>NUCLEOTIDE SEQUENCE [LARGE SCALE GENOMIC DNA]</scope>
    <source>
        <strain evidence="3 4">DSM 11099</strain>
    </source>
</reference>
<keyword evidence="2" id="KW-0560">Oxidoreductase</keyword>
<protein>
    <submittedName>
        <fullName evidence="3">NAD(P)-dependent dehydrogenase (Short-subunit alcohol dehydrogenase family)</fullName>
    </submittedName>
</protein>
<accession>A0A7W9S598</accession>
<name>A0A7W9S598_9HYPH</name>
<dbReference type="RefSeq" id="WP_183832274.1">
    <property type="nucleotide sequence ID" value="NZ_JACHEU010000004.1"/>
</dbReference>
<evidence type="ECO:0000256" key="1">
    <source>
        <dbReference type="ARBA" id="ARBA00006484"/>
    </source>
</evidence>
<dbReference type="AlphaFoldDB" id="A0A7W9S598"/>
<evidence type="ECO:0000313" key="4">
    <source>
        <dbReference type="Proteomes" id="UP000533306"/>
    </source>
</evidence>